<dbReference type="OrthoDB" id="6375801at2759"/>
<accession>A0A8S3XUR5</accession>
<protein>
    <submittedName>
        <fullName evidence="1">(apollo) hypothetical protein</fullName>
    </submittedName>
</protein>
<evidence type="ECO:0000313" key="1">
    <source>
        <dbReference type="EMBL" id="CAG5042005.1"/>
    </source>
</evidence>
<dbReference type="AlphaFoldDB" id="A0A8S3XUR5"/>
<gene>
    <name evidence="1" type="ORF">PAPOLLO_LOCUS22321</name>
</gene>
<name>A0A8S3XUR5_PARAO</name>
<comment type="caution">
    <text evidence="1">The sequence shown here is derived from an EMBL/GenBank/DDBJ whole genome shotgun (WGS) entry which is preliminary data.</text>
</comment>
<dbReference type="Proteomes" id="UP000691718">
    <property type="component" value="Unassembled WGS sequence"/>
</dbReference>
<reference evidence="1" key="1">
    <citation type="submission" date="2021-04" db="EMBL/GenBank/DDBJ databases">
        <authorList>
            <person name="Tunstrom K."/>
        </authorList>
    </citation>
    <scope>NUCLEOTIDE SEQUENCE</scope>
</reference>
<dbReference type="EMBL" id="CAJQZP010001367">
    <property type="protein sequence ID" value="CAG5042005.1"/>
    <property type="molecule type" value="Genomic_DNA"/>
</dbReference>
<sequence length="107" mass="12268">MESRLGNIIIKRVSEEDVIERERLIPEQLKQFRGSLSVHQVLWNMFKPKITVRNTGCFLCDAGEICSHAKHVGYINNMSATNQEDDFDSCVVTLANTKRKSKNENEI</sequence>
<keyword evidence="2" id="KW-1185">Reference proteome</keyword>
<proteinExistence type="predicted"/>
<organism evidence="1 2">
    <name type="scientific">Parnassius apollo</name>
    <name type="common">Apollo butterfly</name>
    <name type="synonym">Papilio apollo</name>
    <dbReference type="NCBI Taxonomy" id="110799"/>
    <lineage>
        <taxon>Eukaryota</taxon>
        <taxon>Metazoa</taxon>
        <taxon>Ecdysozoa</taxon>
        <taxon>Arthropoda</taxon>
        <taxon>Hexapoda</taxon>
        <taxon>Insecta</taxon>
        <taxon>Pterygota</taxon>
        <taxon>Neoptera</taxon>
        <taxon>Endopterygota</taxon>
        <taxon>Lepidoptera</taxon>
        <taxon>Glossata</taxon>
        <taxon>Ditrysia</taxon>
        <taxon>Papilionoidea</taxon>
        <taxon>Papilionidae</taxon>
        <taxon>Parnassiinae</taxon>
        <taxon>Parnassini</taxon>
        <taxon>Parnassius</taxon>
        <taxon>Parnassius</taxon>
    </lineage>
</organism>
<evidence type="ECO:0000313" key="2">
    <source>
        <dbReference type="Proteomes" id="UP000691718"/>
    </source>
</evidence>